<evidence type="ECO:0000313" key="2">
    <source>
        <dbReference type="Proteomes" id="UP000653275"/>
    </source>
</evidence>
<proteinExistence type="predicted"/>
<organism evidence="1 2">
    <name type="scientific">Lelliottia amnigena</name>
    <name type="common">Enterobacter amnigenus</name>
    <dbReference type="NCBI Taxonomy" id="61646"/>
    <lineage>
        <taxon>Bacteria</taxon>
        <taxon>Pseudomonadati</taxon>
        <taxon>Pseudomonadota</taxon>
        <taxon>Gammaproteobacteria</taxon>
        <taxon>Enterobacterales</taxon>
        <taxon>Enterobacteriaceae</taxon>
        <taxon>Lelliottia</taxon>
    </lineage>
</organism>
<protein>
    <submittedName>
        <fullName evidence="1">Uncharacterized protein</fullName>
    </submittedName>
</protein>
<gene>
    <name evidence="1" type="ORF">I7V27_22730</name>
</gene>
<sequence>MVTLEDMQTALMKAHGEKTQLQARLRMAAAELVSCYRDSLGVPAEKSHRAVSTGVLRNDEFIAVPVASMLLNKERQLQFYLSTTISDHHMSRFVVSLSISMSEEHEFISVKVGDNVPALLVLKEGVEERFAESIEAIKQTVLEKIDYLA</sequence>
<dbReference type="RefSeq" id="WP_202666617.1">
    <property type="nucleotide sequence ID" value="NZ_JAENMR010000024.1"/>
</dbReference>
<accession>A0AAP2AIB7</accession>
<dbReference type="Proteomes" id="UP000653275">
    <property type="component" value="Unassembled WGS sequence"/>
</dbReference>
<reference evidence="1" key="1">
    <citation type="submission" date="2020-12" db="EMBL/GenBank/DDBJ databases">
        <title>Draft genome sequence of Enterobacter spp., Lelliottia spp. and Serratia spp. isolated from drinking water reservoirs and lakes.</title>
        <authorList>
            <person name="Reitter C."/>
            <person name="Neuhaus K."/>
            <person name="Huegler M."/>
        </authorList>
    </citation>
    <scope>NUCLEOTIDE SEQUENCE</scope>
    <source>
        <strain evidence="1">TZW15</strain>
    </source>
</reference>
<evidence type="ECO:0000313" key="1">
    <source>
        <dbReference type="EMBL" id="MBL5937235.1"/>
    </source>
</evidence>
<dbReference type="AlphaFoldDB" id="A0AAP2AIB7"/>
<name>A0AAP2AIB7_LELAM</name>
<dbReference type="EMBL" id="JAENMS010000025">
    <property type="protein sequence ID" value="MBL5937235.1"/>
    <property type="molecule type" value="Genomic_DNA"/>
</dbReference>
<comment type="caution">
    <text evidence="1">The sequence shown here is derived from an EMBL/GenBank/DDBJ whole genome shotgun (WGS) entry which is preliminary data.</text>
</comment>